<dbReference type="EMBL" id="ARZX01000023">
    <property type="protein sequence ID" value="EWH12404.1"/>
    <property type="molecule type" value="Genomic_DNA"/>
</dbReference>
<name>A0ABP3B3Q6_9FLAO</name>
<sequence>MKNFFCSKILLITFLLLGSIALSYSQVIQGTVTTSDNTPINAQILLKEPSNNNVIKEFILVTKGAFTYKLKKSYSTNSFFLTVKATGYTDYTEEIKRLKPLDTLNFKFVLFKEKIEYLNEVVVEKKKAFTIKEDTVTYNVDSYVDGTERKVEDLLKKLPGIEVDSGTGNISYRGKSIETVTIEGDNLFDYNYTIGTKNINIDLIEEIEAIENYSENKLLKGIENSQKVALNLKLKKDRSDISGSIDIGLGGFTTSKKSPLDVSTNLLAINKIHKSFAVGTYNTIGKNSSPFNYSGNQITQEQLKDEKYYAQNIIPEYNINQVTNNNLSNQNSLLFTNFNSIYKVTNKLKAKVNLYYLSDKINSNQFSESTIITGDEQFAIFDDNYINKKPLQYRGDLELKYNTSKTSLLEYNVSFRDETIDTEYRTISNQENDFNSLLNTQNKLFKQNLEYTNKVSENKALQINLANSFNNLDQNFTIDPSVFNTENFNSDIQSNSSKKYYTAFKTVLLGKSKKNNKYSVLVGFNLGKETFYSNIISKNNTQELAVDGSLNDVNFIKNSIYTQGSYNWKIGKFSFSPKLSFQQLYQDLEGATNPLDENIFIFEPSLSVMYKFNGNSYLNLNTGFNQNTQEIQNVFENLVLISNRMVKNNIPDITTRKNQKYSLMYSKNDLFNQLTLSFGVDYLKQKGNYFSNTDINENAIKTTSFFLNEYTDNTSFFFNFSKLIPSIKTNFKISSNYSIYNYKNIINNSGLRDNKALYLFNSLFLKTAFNSSINFENTTKFTYQETVSQSLFVNKSLENNFKLLFKPSRSIFSSVSYNYFIPNFTDKDTTNSFLNFDIMYIPQNKNWQLGLKGVNLLDNTSFIQRNVNEFSINSQKTNLLGRYYLLNFMYSF</sequence>
<gene>
    <name evidence="1" type="ORF">KLA_14785</name>
</gene>
<dbReference type="RefSeq" id="WP_034646647.1">
    <property type="nucleotide sequence ID" value="NZ_ARZX01000023.1"/>
</dbReference>
<keyword evidence="2" id="KW-1185">Reference proteome</keyword>
<dbReference type="Proteomes" id="UP000019275">
    <property type="component" value="Unassembled WGS sequence"/>
</dbReference>
<organism evidence="1 2">
    <name type="scientific">Cellulophaga geojensis KL-A</name>
    <dbReference type="NCBI Taxonomy" id="1328323"/>
    <lineage>
        <taxon>Bacteria</taxon>
        <taxon>Pseudomonadati</taxon>
        <taxon>Bacteroidota</taxon>
        <taxon>Flavobacteriia</taxon>
        <taxon>Flavobacteriales</taxon>
        <taxon>Flavobacteriaceae</taxon>
        <taxon>Cellulophaga</taxon>
    </lineage>
</organism>
<evidence type="ECO:0000313" key="1">
    <source>
        <dbReference type="EMBL" id="EWH12404.1"/>
    </source>
</evidence>
<dbReference type="SUPFAM" id="SSF56935">
    <property type="entry name" value="Porins"/>
    <property type="match status" value="1"/>
</dbReference>
<evidence type="ECO:0008006" key="3">
    <source>
        <dbReference type="Google" id="ProtNLM"/>
    </source>
</evidence>
<evidence type="ECO:0000313" key="2">
    <source>
        <dbReference type="Proteomes" id="UP000019275"/>
    </source>
</evidence>
<proteinExistence type="predicted"/>
<comment type="caution">
    <text evidence="1">The sequence shown here is derived from an EMBL/GenBank/DDBJ whole genome shotgun (WGS) entry which is preliminary data.</text>
</comment>
<accession>A0ABP3B3Q6</accession>
<reference evidence="1 2" key="1">
    <citation type="journal article" date="2014" name="Genome Announc.">
        <title>Draft Genome Sequence of the Carrageenan-Degrading Bacterium Cellulophaga sp. Strain KL-A, Isolated from Decaying Marine Algae.</title>
        <authorList>
            <person name="Shan D."/>
            <person name="Ying J."/>
            <person name="Li X."/>
            <person name="Gao Z."/>
            <person name="Wei G."/>
            <person name="Shao Z."/>
        </authorList>
    </citation>
    <scope>NUCLEOTIDE SEQUENCE [LARGE SCALE GENOMIC DNA]</scope>
    <source>
        <strain evidence="1 2">KL-A</strain>
    </source>
</reference>
<protein>
    <recommendedName>
        <fullName evidence="3">Outer membrane protein beta-barrel domain-containing protein</fullName>
    </recommendedName>
</protein>